<dbReference type="Proteomes" id="UP000316443">
    <property type="component" value="Unassembled WGS sequence"/>
</dbReference>
<dbReference type="InterPro" id="IPR018702">
    <property type="entry name" value="DUF2207"/>
</dbReference>
<protein>
    <submittedName>
        <fullName evidence="2">DUF2207 domain-containing protein</fullName>
    </submittedName>
</protein>
<comment type="caution">
    <text evidence="2">The sequence shown here is derived from an EMBL/GenBank/DDBJ whole genome shotgun (WGS) entry which is preliminary data.</text>
</comment>
<reference evidence="2 3" key="1">
    <citation type="submission" date="2019-01" db="EMBL/GenBank/DDBJ databases">
        <title>Coherence of Microcystis species and biogeography revealed through population genomics.</title>
        <authorList>
            <person name="Perez-Carrascal O.M."/>
            <person name="Terrat Y."/>
            <person name="Giani A."/>
            <person name="Fortin N."/>
            <person name="Tromas N."/>
            <person name="Shapiro B.J."/>
        </authorList>
    </citation>
    <scope>NUCLEOTIDE SEQUENCE [LARGE SCALE GENOMIC DNA]</scope>
    <source>
        <strain evidence="2">Ma_QC_C_20070703_M131</strain>
    </source>
</reference>
<dbReference type="EMBL" id="SFCA01000156">
    <property type="protein sequence ID" value="TRT52806.1"/>
    <property type="molecule type" value="Genomic_DNA"/>
</dbReference>
<gene>
    <name evidence="2" type="ORF">EWV85_15290</name>
</gene>
<evidence type="ECO:0000313" key="2">
    <source>
        <dbReference type="EMBL" id="TRT52806.1"/>
    </source>
</evidence>
<dbReference type="AlphaFoldDB" id="A0A551XVR4"/>
<proteinExistence type="predicted"/>
<feature type="domain" description="DUF2207" evidence="1">
    <location>
        <begin position="37"/>
        <end position="209"/>
    </location>
</feature>
<accession>A0A551XVR4</accession>
<evidence type="ECO:0000259" key="1">
    <source>
        <dbReference type="Pfam" id="PF09972"/>
    </source>
</evidence>
<name>A0A551XVR4_MICAE</name>
<dbReference type="Pfam" id="PF09972">
    <property type="entry name" value="DUF2207"/>
    <property type="match status" value="1"/>
</dbReference>
<evidence type="ECO:0000313" key="3">
    <source>
        <dbReference type="Proteomes" id="UP000316443"/>
    </source>
</evidence>
<organism evidence="2 3">
    <name type="scientific">Microcystis aeruginosa Ma_QC_C_20070703_M131</name>
    <dbReference type="NCBI Taxonomy" id="2486263"/>
    <lineage>
        <taxon>Bacteria</taxon>
        <taxon>Bacillati</taxon>
        <taxon>Cyanobacteriota</taxon>
        <taxon>Cyanophyceae</taxon>
        <taxon>Oscillatoriophycideae</taxon>
        <taxon>Chroococcales</taxon>
        <taxon>Microcystaceae</taxon>
        <taxon>Microcystis</taxon>
    </lineage>
</organism>
<sequence>MNKSFAKQIVLSLTALLFTLSVPLFRITAEELPFYWESINVDIEVQTTGDMLVTETQKYVFNSDYSNQRYRYIPLAKVDDIQDVTVQENDKIIPSKIGIENNQFWINWQHELNPPEAHTFVLKYRVLGGLQVDNENTQVYWKAIFADRKAPIQSAKVRVQLPELLAGKVFSFKNFGTAAIASQVNPTNFEFVATQPIQPQEELEIQIAFPSNILNLPQPRWQQGGPSQTPPDTTPSFLGWVLSLLFQGVTRRLKGLLDKAHSR</sequence>